<proteinExistence type="predicted"/>
<reference evidence="1 2" key="1">
    <citation type="submission" date="2018-07" db="EMBL/GenBank/DDBJ databases">
        <title>Comparative genomes isolates from brazilian mangrove.</title>
        <authorList>
            <person name="De Araujo J.E."/>
            <person name="Taketani R.G."/>
            <person name="Silva M.C.P."/>
            <person name="Lourenco M.V."/>
            <person name="Oliveira V.M."/>
            <person name="Andreote F.D."/>
        </authorList>
    </citation>
    <scope>NUCLEOTIDE SEQUENCE [LARGE SCALE GENOMIC DNA]</scope>
    <source>
        <strain evidence="1 2">HEX PRIS-MGV</strain>
    </source>
</reference>
<comment type="caution">
    <text evidence="1">The sequence shown here is derived from an EMBL/GenBank/DDBJ whole genome shotgun (WGS) entry which is preliminary data.</text>
</comment>
<accession>A0A368KRM2</accession>
<dbReference type="EMBL" id="QPEX01000034">
    <property type="protein sequence ID" value="RCS44607.1"/>
    <property type="molecule type" value="Genomic_DNA"/>
</dbReference>
<name>A0A368KRM2_9BACT</name>
<evidence type="ECO:0000313" key="1">
    <source>
        <dbReference type="EMBL" id="RCS44607.1"/>
    </source>
</evidence>
<dbReference type="AlphaFoldDB" id="A0A368KRM2"/>
<dbReference type="Proteomes" id="UP000253562">
    <property type="component" value="Unassembled WGS sequence"/>
</dbReference>
<organism evidence="1 2">
    <name type="scientific">Bremerella cremea</name>
    <dbReference type="NCBI Taxonomy" id="1031537"/>
    <lineage>
        <taxon>Bacteria</taxon>
        <taxon>Pseudomonadati</taxon>
        <taxon>Planctomycetota</taxon>
        <taxon>Planctomycetia</taxon>
        <taxon>Pirellulales</taxon>
        <taxon>Pirellulaceae</taxon>
        <taxon>Bremerella</taxon>
    </lineage>
</organism>
<evidence type="ECO:0000313" key="2">
    <source>
        <dbReference type="Proteomes" id="UP000253562"/>
    </source>
</evidence>
<gene>
    <name evidence="1" type="ORF">DTL42_16915</name>
</gene>
<sequence length="287" mass="32840">MRTTVREVEGITFTSIEDVIKFYEKYESLRVQETKPSWEFLDKLDLRLLEMPQPKIPQGINPLNVPKQRPWIRTEIYFDGSSKSISEYFANNEIRQVKTPQGAASIIYQGQAKQITRTTGKAIQSREGVAELFSRSDAWFNGNATQRQVGNFTMYSIDRGVATQHFLIHPNKDSIFARVTTKNSTGKPHIIAFHFDHREAEIPVPHSVPSLTFELRKTSLPNRWNCRVYFITQCELDIPIANSKFFVSAIPGDTYIEIDPINGTTDVQKISKPYSDILIKQSPKIAQ</sequence>
<protein>
    <submittedName>
        <fullName evidence="1">Uncharacterized protein</fullName>
    </submittedName>
</protein>